<dbReference type="OrthoDB" id="3649348at2759"/>
<gene>
    <name evidence="2" type="ORF">NEUTE1DRAFT_135562</name>
</gene>
<feature type="region of interest" description="Disordered" evidence="1">
    <location>
        <begin position="132"/>
        <end position="204"/>
    </location>
</feature>
<name>F8MEK9_NEUT8</name>
<keyword evidence="3" id="KW-1185">Reference proteome</keyword>
<dbReference type="GeneID" id="20825889"/>
<accession>F8MEK9</accession>
<dbReference type="RefSeq" id="XP_009848644.1">
    <property type="nucleotide sequence ID" value="XM_009850342.1"/>
</dbReference>
<sequence>MTDNQQQKPIYVATYGRDPKMAEAVSEKLLPDVEVHTSLSLSTALHELPALFSGDTSIVPSSGLGSNTNRSPSERHIPTALLVGGSSLSDEEYENIVSAVREAIPGAEGSGTPVQFIRIGKRDVIAAGAFTGPNPETIAKEEGEGRGGIGGRFGDGDSAAGNDIGRDTKGGGGKGNRNGKRFWQRDRSADSGIGLPDDDDSSEIPQVTNDDFLGTAIATGTSTSFAFAGSTGWRYISLSDDDNNQRPHANQDKTVGLLQGMRFRGKKKKGKKVVMFASGIPEEEEEHEDDDADGKKKGVKGKGGKCEGWFETLMVHGFGSIAHFYVPCVDFTTFDENGMVNREVVAMPRQRQAHIVVFDDGLGGIALRDL</sequence>
<dbReference type="Proteomes" id="UP000008065">
    <property type="component" value="Unassembled WGS sequence"/>
</dbReference>
<evidence type="ECO:0000313" key="3">
    <source>
        <dbReference type="Proteomes" id="UP000008065"/>
    </source>
</evidence>
<proteinExistence type="predicted"/>
<dbReference type="VEuPathDB" id="FungiDB:NEUTE1DRAFT_135562"/>
<dbReference type="HOGENOM" id="CLU_748207_0_0_1"/>
<dbReference type="KEGG" id="nte:NEUTE1DRAFT135562"/>
<dbReference type="EMBL" id="GL891302">
    <property type="protein sequence ID" value="EGO61638.1"/>
    <property type="molecule type" value="Genomic_DNA"/>
</dbReference>
<reference evidence="3" key="1">
    <citation type="journal article" date="2011" name="Genetics">
        <title>Massive changes in genome architecture accompany the transition to self-fertility in the filamentous fungus Neurospora tetrasperma.</title>
        <authorList>
            <person name="Ellison C.E."/>
            <person name="Stajich J.E."/>
            <person name="Jacobson D.J."/>
            <person name="Natvig D.O."/>
            <person name="Lapidus A."/>
            <person name="Foster B."/>
            <person name="Aerts A."/>
            <person name="Riley R."/>
            <person name="Lindquist E.A."/>
            <person name="Grigoriev I.V."/>
            <person name="Taylor J.W."/>
        </authorList>
    </citation>
    <scope>NUCLEOTIDE SEQUENCE [LARGE SCALE GENOMIC DNA]</scope>
    <source>
        <strain evidence="3">FGSC 2508 / P0657</strain>
    </source>
</reference>
<organism evidence="2 3">
    <name type="scientific">Neurospora tetrasperma (strain FGSC 2508 / ATCC MYA-4615 / P0657)</name>
    <dbReference type="NCBI Taxonomy" id="510951"/>
    <lineage>
        <taxon>Eukaryota</taxon>
        <taxon>Fungi</taxon>
        <taxon>Dikarya</taxon>
        <taxon>Ascomycota</taxon>
        <taxon>Pezizomycotina</taxon>
        <taxon>Sordariomycetes</taxon>
        <taxon>Sordariomycetidae</taxon>
        <taxon>Sordariales</taxon>
        <taxon>Sordariaceae</taxon>
        <taxon>Neurospora</taxon>
    </lineage>
</organism>
<evidence type="ECO:0000313" key="2">
    <source>
        <dbReference type="EMBL" id="EGO61638.1"/>
    </source>
</evidence>
<protein>
    <submittedName>
        <fullName evidence="2">Uncharacterized protein</fullName>
    </submittedName>
</protein>
<evidence type="ECO:0000256" key="1">
    <source>
        <dbReference type="SAM" id="MobiDB-lite"/>
    </source>
</evidence>
<dbReference type="AlphaFoldDB" id="F8MEK9"/>